<dbReference type="Pfam" id="PF02810">
    <property type="entry name" value="SEC-C"/>
    <property type="match status" value="1"/>
</dbReference>
<dbReference type="PANTHER" id="PTHR30612:SF0">
    <property type="entry name" value="CHLOROPLAST PROTEIN-TRANSPORTING ATPASE"/>
    <property type="match status" value="1"/>
</dbReference>
<dbReference type="FunFam" id="3.40.50.300:FF:000113">
    <property type="entry name" value="Preprotein translocase subunit SecA"/>
    <property type="match status" value="1"/>
</dbReference>
<keyword evidence="13 15" id="KW-0811">Translocation</keyword>
<feature type="domain" description="Helicase ATP-binding" evidence="18">
    <location>
        <begin position="119"/>
        <end position="276"/>
    </location>
</feature>
<dbReference type="InterPro" id="IPR004027">
    <property type="entry name" value="SEC_C_motif"/>
</dbReference>
<evidence type="ECO:0000256" key="2">
    <source>
        <dbReference type="ARBA" id="ARBA00004170"/>
    </source>
</evidence>
<dbReference type="FunFam" id="3.90.1440.10:FF:000003">
    <property type="entry name" value="Preprotein translocase SecA subunit"/>
    <property type="match status" value="1"/>
</dbReference>
<dbReference type="Pfam" id="PF01043">
    <property type="entry name" value="SecA_PP_bind"/>
    <property type="match status" value="1"/>
</dbReference>
<evidence type="ECO:0000259" key="19">
    <source>
        <dbReference type="PROSITE" id="PS51196"/>
    </source>
</evidence>
<feature type="binding site" evidence="15">
    <location>
        <position position="523"/>
    </location>
    <ligand>
        <name>ATP</name>
        <dbReference type="ChEBI" id="CHEBI:30616"/>
    </ligand>
</feature>
<dbReference type="SMART" id="SM00957">
    <property type="entry name" value="SecA_DEAD"/>
    <property type="match status" value="1"/>
</dbReference>
<comment type="similarity">
    <text evidence="3 15 16">Belongs to the SecA family.</text>
</comment>
<evidence type="ECO:0000256" key="10">
    <source>
        <dbReference type="ARBA" id="ARBA00022840"/>
    </source>
</evidence>
<comment type="catalytic activity">
    <reaction evidence="15">
        <text>ATP + H2O + cellular proteinSide 1 = ADP + phosphate + cellular proteinSide 2.</text>
        <dbReference type="EC" id="7.4.2.8"/>
    </reaction>
</comment>
<keyword evidence="12 15" id="KW-1278">Translocase</keyword>
<dbReference type="SMART" id="SM00958">
    <property type="entry name" value="SecA_PP_bind"/>
    <property type="match status" value="1"/>
</dbReference>
<dbReference type="PANTHER" id="PTHR30612">
    <property type="entry name" value="SECA INNER MEMBRANE COMPONENT OF SEC PROTEIN SECRETION SYSTEM"/>
    <property type="match status" value="1"/>
</dbReference>
<organism evidence="20 21">
    <name type="scientific">Planctopirus ephydatiae</name>
    <dbReference type="NCBI Taxonomy" id="2528019"/>
    <lineage>
        <taxon>Bacteria</taxon>
        <taxon>Pseudomonadati</taxon>
        <taxon>Planctomycetota</taxon>
        <taxon>Planctomycetia</taxon>
        <taxon>Planctomycetales</taxon>
        <taxon>Planctomycetaceae</taxon>
        <taxon>Planctopirus</taxon>
    </lineage>
</organism>
<dbReference type="GO" id="GO:0031522">
    <property type="term" value="C:cell envelope Sec protein transport complex"/>
    <property type="evidence" value="ECO:0007669"/>
    <property type="project" value="TreeGrafter"/>
</dbReference>
<dbReference type="Gene3D" id="3.90.1440.10">
    <property type="entry name" value="SecA, preprotein cross-linking domain"/>
    <property type="match status" value="1"/>
</dbReference>
<evidence type="ECO:0000256" key="12">
    <source>
        <dbReference type="ARBA" id="ARBA00022967"/>
    </source>
</evidence>
<sequence length="1200" mass="136836">MELIDKIGDATNAVISGVERTLTRLFGSSNERRVRQIGFVRDRQGATTITPGSTLDQINQLEPVMEKLTDEELKQSTSRLRAKLNAGQTLDDILPEAFAAVREGGKRFMRMRHYDVQMVGGYILHKGMIAEMMTGEGKTLVATLPAFLNGLAGSVHVITVNDYLALRDMEWMAPLYTGLGLTVGAIQSNMREPERQKAYACDITYGTNNEFGFDYLRDNMKPRKDLQVQKRRQYAIIDEIDNILIDEARTPLIISGPAHDDVTKYPKAHRIGLQLKRDVHFEVKEKEHTCHLTDEGIRYAEELAGVESFYTAGNMEWPHLIDNSLRAIHLYKRDVNYIVENDEIIIIDEHTGRKMEGRQWSDGLHQAVQAKESVRIKEDTQTFATVTLQNFFKLYPKLSGMTGTAMTEANEFWKIYKLDVVAVPTNRPTQRINYPDAIYRTVKEKWDAVIEEVKEVNATGRPVLVGTVSIENSEHLSRKLTQQGVKHNMLNAKYHEREAEIIAQAGRLGAVTISTNMAGRGTDIILGGNPEYLAWDELKNTYISRLDVPKSVWNETTKRIAVREGMDSEGKKVAELGGLHVVGTERHDSRRIDLQLRGRAGRQGDPGSSRFFLSLEDDLMRKFGGEWVKDWLTAMGMQEGERIESGMVTSRIEAAQKKVEERHFESRKHLLEYDEVMDEQRKRVYGYRQSILDGAICRPLILNMIDRQLNRWTKTFLSPQYRWETAANWAGQKFGVQVDASDVRDMDYDRMVDYLRDQAERQAEDQIREQMEENLPADLDDRERNWSAMSRWVNNHFGINTNDRELRKIGIDELQIYLYQRAKDAIGRYEFEPLNEYLSDDWGRRSLAGWIQHQFGLDIPPQEFEGLEPPAAVAHIRSRILDHYTRKEITFPVSVGMSQFLAETGGQSTERYDRSGLVAWSNARFHTRFSADQFDNLSRSSIESALILKSEQFAPPAGILEEIQQLVIQTCGEVPEDRDLDPNKASAKTTAKTPKAPFRPISSEAAHRLAQWSNDRFGSELEADDFEDKDVTKARDYLIEQFTRRYRPELHTAERMLILECLDGAWKDHLYYMDHLRSNIGLVGYAQKDPKVEYRREGMRAFEQMWDRIGDQVTGAIFRIEDVSPDFVGSLWSVTSETHAAPGSVADLSEDGSSNMVAHRGEGANGSPVVETIRNSSQRVGRNDPCPCGSGKKFKKCCGQ</sequence>
<name>A0A518GRK2_9PLAN</name>
<dbReference type="FunFam" id="3.40.50.300:FF:000246">
    <property type="entry name" value="Preprotein translocase subunit SecA"/>
    <property type="match status" value="1"/>
</dbReference>
<dbReference type="EMBL" id="CP036299">
    <property type="protein sequence ID" value="QDV31209.1"/>
    <property type="molecule type" value="Genomic_DNA"/>
</dbReference>
<dbReference type="PRINTS" id="PR00906">
    <property type="entry name" value="SECA"/>
</dbReference>
<feature type="region of interest" description="Disordered" evidence="17">
    <location>
        <begin position="975"/>
        <end position="997"/>
    </location>
</feature>
<evidence type="ECO:0000256" key="15">
    <source>
        <dbReference type="HAMAP-Rule" id="MF_01382"/>
    </source>
</evidence>
<proteinExistence type="inferred from homology"/>
<evidence type="ECO:0000256" key="17">
    <source>
        <dbReference type="SAM" id="MobiDB-lite"/>
    </source>
</evidence>
<feature type="binding site" evidence="15">
    <location>
        <begin position="135"/>
        <end position="139"/>
    </location>
    <ligand>
        <name>ATP</name>
        <dbReference type="ChEBI" id="CHEBI:30616"/>
    </ligand>
</feature>
<protein>
    <recommendedName>
        <fullName evidence="15 16">Protein translocase subunit SecA</fullName>
        <ecNumber evidence="15">7.4.2.8</ecNumber>
    </recommendedName>
</protein>
<dbReference type="EC" id="7.4.2.8" evidence="15"/>
<dbReference type="PROSITE" id="PS51196">
    <property type="entry name" value="SECA_MOTOR_DEAD"/>
    <property type="match status" value="1"/>
</dbReference>
<dbReference type="InterPro" id="IPR036266">
    <property type="entry name" value="SecA_Wing/Scaffold_sf"/>
</dbReference>
<comment type="function">
    <text evidence="15">Part of the Sec protein translocase complex. Interacts with the SecYEG preprotein conducting channel. Has a central role in coupling the hydrolysis of ATP to the transfer of proteins into and across the cell membrane, serving as an ATP-driven molecular motor driving the stepwise translocation of polypeptide chains across the membrane.</text>
</comment>
<dbReference type="InterPro" id="IPR011115">
    <property type="entry name" value="SecA_DEAD"/>
</dbReference>
<dbReference type="SUPFAM" id="SSF81886">
    <property type="entry name" value="Helical scaffold and wing domains of SecA"/>
    <property type="match status" value="2"/>
</dbReference>
<dbReference type="InterPro" id="IPR020937">
    <property type="entry name" value="SecA_CS"/>
</dbReference>
<evidence type="ECO:0000256" key="4">
    <source>
        <dbReference type="ARBA" id="ARBA00022448"/>
    </source>
</evidence>
<evidence type="ECO:0000256" key="5">
    <source>
        <dbReference type="ARBA" id="ARBA00022475"/>
    </source>
</evidence>
<dbReference type="GO" id="GO:0008564">
    <property type="term" value="F:protein-exporting ATPase activity"/>
    <property type="evidence" value="ECO:0007669"/>
    <property type="project" value="UniProtKB-EC"/>
</dbReference>
<evidence type="ECO:0000256" key="3">
    <source>
        <dbReference type="ARBA" id="ARBA00007650"/>
    </source>
</evidence>
<dbReference type="Pfam" id="PF07517">
    <property type="entry name" value="SecA_DEAD"/>
    <property type="match status" value="1"/>
</dbReference>
<dbReference type="CDD" id="cd18803">
    <property type="entry name" value="SF2_C_secA"/>
    <property type="match status" value="1"/>
</dbReference>
<dbReference type="GO" id="GO:0005524">
    <property type="term" value="F:ATP binding"/>
    <property type="evidence" value="ECO:0007669"/>
    <property type="project" value="UniProtKB-UniRule"/>
</dbReference>
<dbReference type="InterPro" id="IPR036670">
    <property type="entry name" value="SecA_X-link_sf"/>
</dbReference>
<keyword evidence="4 15" id="KW-0813">Transport</keyword>
<keyword evidence="5 15" id="KW-1003">Cell membrane</keyword>
<dbReference type="Gene3D" id="1.10.3060.10">
    <property type="entry name" value="Helical scaffold and wing domains of SecA"/>
    <property type="match status" value="2"/>
</dbReference>
<gene>
    <name evidence="15" type="primary">secA</name>
    <name evidence="20" type="ORF">Spb1_31520</name>
</gene>
<dbReference type="SUPFAM" id="SSF81767">
    <property type="entry name" value="Pre-protein crosslinking domain of SecA"/>
    <property type="match status" value="1"/>
</dbReference>
<keyword evidence="21" id="KW-1185">Reference proteome</keyword>
<dbReference type="HAMAP" id="MF_01382">
    <property type="entry name" value="SecA"/>
    <property type="match status" value="1"/>
</dbReference>
<evidence type="ECO:0000256" key="8">
    <source>
        <dbReference type="ARBA" id="ARBA00022741"/>
    </source>
</evidence>
<evidence type="ECO:0000256" key="14">
    <source>
        <dbReference type="ARBA" id="ARBA00023136"/>
    </source>
</evidence>
<dbReference type="SUPFAM" id="SSF52540">
    <property type="entry name" value="P-loop containing nucleoside triphosphate hydrolases"/>
    <property type="match status" value="2"/>
</dbReference>
<accession>A0A518GRK2</accession>
<reference evidence="20 21" key="1">
    <citation type="submission" date="2019-02" db="EMBL/GenBank/DDBJ databases">
        <title>Deep-cultivation of Planctomycetes and their phenomic and genomic characterization uncovers novel biology.</title>
        <authorList>
            <person name="Wiegand S."/>
            <person name="Jogler M."/>
            <person name="Boedeker C."/>
            <person name="Pinto D."/>
            <person name="Vollmers J."/>
            <person name="Rivas-Marin E."/>
            <person name="Kohn T."/>
            <person name="Peeters S.H."/>
            <person name="Heuer A."/>
            <person name="Rast P."/>
            <person name="Oberbeckmann S."/>
            <person name="Bunk B."/>
            <person name="Jeske O."/>
            <person name="Meyerdierks A."/>
            <person name="Storesund J.E."/>
            <person name="Kallscheuer N."/>
            <person name="Luecker S."/>
            <person name="Lage O.M."/>
            <person name="Pohl T."/>
            <person name="Merkel B.J."/>
            <person name="Hornburger P."/>
            <person name="Mueller R.-W."/>
            <person name="Bruemmer F."/>
            <person name="Labrenz M."/>
            <person name="Spormann A.M."/>
            <person name="Op den Camp H."/>
            <person name="Overmann J."/>
            <person name="Amann R."/>
            <person name="Jetten M.S.M."/>
            <person name="Mascher T."/>
            <person name="Medema M.H."/>
            <person name="Devos D.P."/>
            <person name="Kaster A.-K."/>
            <person name="Ovreas L."/>
            <person name="Rohde M."/>
            <person name="Galperin M.Y."/>
            <person name="Jogler C."/>
        </authorList>
    </citation>
    <scope>NUCLEOTIDE SEQUENCE [LARGE SCALE GENOMIC DNA]</scope>
    <source>
        <strain evidence="20 21">Spb1</strain>
    </source>
</reference>
<comment type="subcellular location">
    <subcellularLocation>
        <location evidence="15">Cell membrane</location>
        <topology evidence="15">Peripheral membrane protein</topology>
        <orientation evidence="15">Cytoplasmic side</orientation>
    </subcellularLocation>
    <subcellularLocation>
        <location evidence="15">Cytoplasm</location>
    </subcellularLocation>
    <subcellularLocation>
        <location evidence="2">Membrane</location>
        <topology evidence="2">Peripheral membrane protein</topology>
    </subcellularLocation>
    <text evidence="15">Distribution is 50-50.</text>
</comment>
<keyword evidence="8 15" id="KW-0547">Nucleotide-binding</keyword>
<evidence type="ECO:0000256" key="16">
    <source>
        <dbReference type="RuleBase" id="RU003874"/>
    </source>
</evidence>
<keyword evidence="11 15" id="KW-0653">Protein transport</keyword>
<evidence type="ECO:0000256" key="11">
    <source>
        <dbReference type="ARBA" id="ARBA00022927"/>
    </source>
</evidence>
<keyword evidence="9" id="KW-0862">Zinc</keyword>
<dbReference type="Gene3D" id="3.10.450.50">
    <property type="match status" value="1"/>
</dbReference>
<dbReference type="PROSITE" id="PS01312">
    <property type="entry name" value="SECA"/>
    <property type="match status" value="1"/>
</dbReference>
<dbReference type="InterPro" id="IPR011130">
    <property type="entry name" value="SecA_preprotein_X-link_dom"/>
</dbReference>
<evidence type="ECO:0000256" key="6">
    <source>
        <dbReference type="ARBA" id="ARBA00022490"/>
    </source>
</evidence>
<dbReference type="RefSeq" id="WP_145301736.1">
    <property type="nucleotide sequence ID" value="NZ_CP036299.1"/>
</dbReference>
<dbReference type="GO" id="GO:0065002">
    <property type="term" value="P:intracellular protein transmembrane transport"/>
    <property type="evidence" value="ECO:0007669"/>
    <property type="project" value="UniProtKB-UniRule"/>
</dbReference>
<keyword evidence="6 15" id="KW-0963">Cytoplasm</keyword>
<dbReference type="InterPro" id="IPR027417">
    <property type="entry name" value="P-loop_NTPase"/>
</dbReference>
<dbReference type="OrthoDB" id="9805579at2"/>
<feature type="domain" description="SecA family profile" evidence="19">
    <location>
        <begin position="33"/>
        <end position="644"/>
    </location>
</feature>
<dbReference type="GO" id="GO:0043952">
    <property type="term" value="P:protein transport by the Sec complex"/>
    <property type="evidence" value="ECO:0007669"/>
    <property type="project" value="UniProtKB-ARBA"/>
</dbReference>
<dbReference type="InterPro" id="IPR014001">
    <property type="entry name" value="Helicase_ATP-bd"/>
</dbReference>
<dbReference type="GO" id="GO:0017038">
    <property type="term" value="P:protein import"/>
    <property type="evidence" value="ECO:0007669"/>
    <property type="project" value="InterPro"/>
</dbReference>
<dbReference type="InterPro" id="IPR011116">
    <property type="entry name" value="SecA_Wing/Scaffold"/>
</dbReference>
<dbReference type="GO" id="GO:0046872">
    <property type="term" value="F:metal ion binding"/>
    <property type="evidence" value="ECO:0007669"/>
    <property type="project" value="UniProtKB-KW"/>
</dbReference>
<keyword evidence="10 15" id="KW-0067">ATP-binding</keyword>
<dbReference type="InterPro" id="IPR044722">
    <property type="entry name" value="SecA_SF2_C"/>
</dbReference>
<dbReference type="KEGG" id="peh:Spb1_31520"/>
<feature type="compositionally biased region" description="Low complexity" evidence="17">
    <location>
        <begin position="983"/>
        <end position="996"/>
    </location>
</feature>
<keyword evidence="7" id="KW-0479">Metal-binding</keyword>
<dbReference type="GO" id="GO:0005886">
    <property type="term" value="C:plasma membrane"/>
    <property type="evidence" value="ECO:0007669"/>
    <property type="project" value="UniProtKB-SubCell"/>
</dbReference>
<dbReference type="Proteomes" id="UP000315349">
    <property type="component" value="Chromosome"/>
</dbReference>
<evidence type="ECO:0000256" key="7">
    <source>
        <dbReference type="ARBA" id="ARBA00022723"/>
    </source>
</evidence>
<comment type="cofactor">
    <cofactor evidence="1">
        <name>Zn(2+)</name>
        <dbReference type="ChEBI" id="CHEBI:29105"/>
    </cofactor>
</comment>
<evidence type="ECO:0000259" key="18">
    <source>
        <dbReference type="PROSITE" id="PS51192"/>
    </source>
</evidence>
<dbReference type="NCBIfam" id="TIGR00963">
    <property type="entry name" value="secA"/>
    <property type="match status" value="1"/>
</dbReference>
<dbReference type="PROSITE" id="PS51192">
    <property type="entry name" value="HELICASE_ATP_BIND_1"/>
    <property type="match status" value="1"/>
</dbReference>
<evidence type="ECO:0000256" key="13">
    <source>
        <dbReference type="ARBA" id="ARBA00023010"/>
    </source>
</evidence>
<dbReference type="NCBIfam" id="NF009538">
    <property type="entry name" value="PRK12904.1"/>
    <property type="match status" value="1"/>
</dbReference>
<comment type="subunit">
    <text evidence="15">Monomer and homodimer. Part of the essential Sec protein translocation apparatus which comprises SecA, SecYEG and auxiliary proteins SecDF. Other proteins may also be involved.</text>
</comment>
<dbReference type="Pfam" id="PF07516">
    <property type="entry name" value="SecA_SW"/>
    <property type="match status" value="2"/>
</dbReference>
<evidence type="ECO:0000256" key="1">
    <source>
        <dbReference type="ARBA" id="ARBA00001947"/>
    </source>
</evidence>
<keyword evidence="14 15" id="KW-0472">Membrane</keyword>
<dbReference type="Gene3D" id="3.40.50.300">
    <property type="entry name" value="P-loop containing nucleotide triphosphate hydrolases"/>
    <property type="match status" value="2"/>
</dbReference>
<dbReference type="AlphaFoldDB" id="A0A518GRK2"/>
<feature type="binding site" evidence="15">
    <location>
        <position position="117"/>
    </location>
    <ligand>
        <name>ATP</name>
        <dbReference type="ChEBI" id="CHEBI:30616"/>
    </ligand>
</feature>
<dbReference type="InterPro" id="IPR000185">
    <property type="entry name" value="SecA"/>
</dbReference>
<dbReference type="GO" id="GO:0005829">
    <property type="term" value="C:cytosol"/>
    <property type="evidence" value="ECO:0007669"/>
    <property type="project" value="TreeGrafter"/>
</dbReference>
<dbReference type="GO" id="GO:0006605">
    <property type="term" value="P:protein targeting"/>
    <property type="evidence" value="ECO:0007669"/>
    <property type="project" value="UniProtKB-UniRule"/>
</dbReference>
<evidence type="ECO:0000256" key="9">
    <source>
        <dbReference type="ARBA" id="ARBA00022833"/>
    </source>
</evidence>
<dbReference type="InterPro" id="IPR014018">
    <property type="entry name" value="SecA_motor_DEAD"/>
</dbReference>
<dbReference type="CDD" id="cd17928">
    <property type="entry name" value="DEXDc_SecA"/>
    <property type="match status" value="1"/>
</dbReference>
<dbReference type="Pfam" id="PF21090">
    <property type="entry name" value="P-loop_SecA"/>
    <property type="match status" value="1"/>
</dbReference>
<evidence type="ECO:0000313" key="21">
    <source>
        <dbReference type="Proteomes" id="UP000315349"/>
    </source>
</evidence>
<evidence type="ECO:0000313" key="20">
    <source>
        <dbReference type="EMBL" id="QDV31209.1"/>
    </source>
</evidence>